<accession>A0A7W3IZE1</accession>
<proteinExistence type="predicted"/>
<gene>
    <name evidence="1" type="ORF">FB382_001694</name>
</gene>
<keyword evidence="2" id="KW-1185">Reference proteome</keyword>
<sequence>MTTRRPPAILRGNIRQTGFQRISHGAFREVVEGLDPFDEFLLDLKVWQLVLPAGAAFTHLTAAALLGWHTPTLPEHLPVFAVVGQDDPRPRRPGLLCSRVLRPSPPRLVHGLPVEPVDQILLRLARDLGHLDLVVLIDSARRLGHITPEAMKRVLNSRRPGVRNLRAAWEASTAKSQSAGETVLRLFDECMDIRVEPQALLHDEAGNVVGQADLLVVGTTQLHEYDGAVHRRKDQHRVDLRRERGLGRAGYQRRGFTLDDLLNHPAVTMHEVDRDLDRGHVMARLRAWRTLVDNSLYSEPGRRRLVQRWNRQMGVTDWSRTA</sequence>
<name>A0A7W3IZE1_9ACTN</name>
<dbReference type="Proteomes" id="UP000580910">
    <property type="component" value="Unassembled WGS sequence"/>
</dbReference>
<organism evidence="1 2">
    <name type="scientific">Nocardioides ginsengisegetis</name>
    <dbReference type="NCBI Taxonomy" id="661491"/>
    <lineage>
        <taxon>Bacteria</taxon>
        <taxon>Bacillati</taxon>
        <taxon>Actinomycetota</taxon>
        <taxon>Actinomycetes</taxon>
        <taxon>Propionibacteriales</taxon>
        <taxon>Nocardioidaceae</taxon>
        <taxon>Nocardioides</taxon>
    </lineage>
</organism>
<dbReference type="RefSeq" id="WP_182538374.1">
    <property type="nucleotide sequence ID" value="NZ_JACGXA010000001.1"/>
</dbReference>
<reference evidence="1 2" key="1">
    <citation type="submission" date="2020-07" db="EMBL/GenBank/DDBJ databases">
        <title>Sequencing the genomes of 1000 actinobacteria strains.</title>
        <authorList>
            <person name="Klenk H.-P."/>
        </authorList>
    </citation>
    <scope>NUCLEOTIDE SEQUENCE [LARGE SCALE GENOMIC DNA]</scope>
    <source>
        <strain evidence="1 2">DSM 21349</strain>
    </source>
</reference>
<dbReference type="EMBL" id="JACGXA010000001">
    <property type="protein sequence ID" value="MBA8803403.1"/>
    <property type="molecule type" value="Genomic_DNA"/>
</dbReference>
<protein>
    <submittedName>
        <fullName evidence="1">Uncharacterized protein</fullName>
    </submittedName>
</protein>
<evidence type="ECO:0000313" key="2">
    <source>
        <dbReference type="Proteomes" id="UP000580910"/>
    </source>
</evidence>
<dbReference type="AlphaFoldDB" id="A0A7W3IZE1"/>
<evidence type="ECO:0000313" key="1">
    <source>
        <dbReference type="EMBL" id="MBA8803403.1"/>
    </source>
</evidence>
<comment type="caution">
    <text evidence="1">The sequence shown here is derived from an EMBL/GenBank/DDBJ whole genome shotgun (WGS) entry which is preliminary data.</text>
</comment>